<dbReference type="Proteomes" id="UP000887564">
    <property type="component" value="Unplaced"/>
</dbReference>
<evidence type="ECO:0000313" key="1">
    <source>
        <dbReference type="Proteomes" id="UP000887564"/>
    </source>
</evidence>
<dbReference type="AlphaFoldDB" id="A0A914RSB0"/>
<name>A0A914RSB0_PAREQ</name>
<protein>
    <submittedName>
        <fullName evidence="2">Uncharacterized protein</fullName>
    </submittedName>
</protein>
<proteinExistence type="predicted"/>
<organism evidence="1 2">
    <name type="scientific">Parascaris equorum</name>
    <name type="common">Equine roundworm</name>
    <dbReference type="NCBI Taxonomy" id="6256"/>
    <lineage>
        <taxon>Eukaryota</taxon>
        <taxon>Metazoa</taxon>
        <taxon>Ecdysozoa</taxon>
        <taxon>Nematoda</taxon>
        <taxon>Chromadorea</taxon>
        <taxon>Rhabditida</taxon>
        <taxon>Spirurina</taxon>
        <taxon>Ascaridomorpha</taxon>
        <taxon>Ascaridoidea</taxon>
        <taxon>Ascarididae</taxon>
        <taxon>Parascaris</taxon>
    </lineage>
</organism>
<keyword evidence="1" id="KW-1185">Reference proteome</keyword>
<sequence length="33" mass="3954">MLEFICTVYCNHLFHILDPEICFKHLRSKVESS</sequence>
<dbReference type="WBParaSite" id="PEQ_0000938501-mRNA-1">
    <property type="protein sequence ID" value="PEQ_0000938501-mRNA-1"/>
    <property type="gene ID" value="PEQ_0000938501"/>
</dbReference>
<evidence type="ECO:0000313" key="2">
    <source>
        <dbReference type="WBParaSite" id="PEQ_0000938501-mRNA-1"/>
    </source>
</evidence>
<reference evidence="2" key="1">
    <citation type="submission" date="2022-11" db="UniProtKB">
        <authorList>
            <consortium name="WormBaseParasite"/>
        </authorList>
    </citation>
    <scope>IDENTIFICATION</scope>
</reference>
<accession>A0A914RSB0</accession>